<evidence type="ECO:0000313" key="6">
    <source>
        <dbReference type="Proteomes" id="UP000186601"/>
    </source>
</evidence>
<dbReference type="InterPro" id="IPR002068">
    <property type="entry name" value="A-crystallin/Hsp20_dom"/>
</dbReference>
<comment type="similarity">
    <text evidence="1 2">Belongs to the small heat shock protein (HSP20) family.</text>
</comment>
<dbReference type="EMBL" id="MLYV02000990">
    <property type="protein sequence ID" value="PSR74401.1"/>
    <property type="molecule type" value="Genomic_DNA"/>
</dbReference>
<feature type="region of interest" description="Disordered" evidence="3">
    <location>
        <begin position="82"/>
        <end position="173"/>
    </location>
</feature>
<evidence type="ECO:0000256" key="2">
    <source>
        <dbReference type="RuleBase" id="RU003616"/>
    </source>
</evidence>
<keyword evidence="6" id="KW-1185">Reference proteome</keyword>
<dbReference type="STRING" id="98765.A0A2R6NPK2"/>
<dbReference type="InterPro" id="IPR008978">
    <property type="entry name" value="HSP20-like_chaperone"/>
</dbReference>
<accession>A0A2R6NPK2</accession>
<evidence type="ECO:0000313" key="5">
    <source>
        <dbReference type="EMBL" id="PSR74401.1"/>
    </source>
</evidence>
<feature type="domain" description="SHSP" evidence="4">
    <location>
        <begin position="282"/>
        <end position="399"/>
    </location>
</feature>
<evidence type="ECO:0000256" key="3">
    <source>
        <dbReference type="SAM" id="MobiDB-lite"/>
    </source>
</evidence>
<dbReference type="SUPFAM" id="SSF49764">
    <property type="entry name" value="HSP20-like chaperones"/>
    <property type="match status" value="1"/>
</dbReference>
<organism evidence="5 6">
    <name type="scientific">Hermanssonia centrifuga</name>
    <dbReference type="NCBI Taxonomy" id="98765"/>
    <lineage>
        <taxon>Eukaryota</taxon>
        <taxon>Fungi</taxon>
        <taxon>Dikarya</taxon>
        <taxon>Basidiomycota</taxon>
        <taxon>Agaricomycotina</taxon>
        <taxon>Agaricomycetes</taxon>
        <taxon>Polyporales</taxon>
        <taxon>Meruliaceae</taxon>
        <taxon>Hermanssonia</taxon>
    </lineage>
</organism>
<proteinExistence type="inferred from homology"/>
<dbReference type="Proteomes" id="UP000186601">
    <property type="component" value="Unassembled WGS sequence"/>
</dbReference>
<sequence>MSYPYQTFVPDYSSPTTPQGFASPWEVEQQHASAQQQGQTPTSQDHHNISPQVFQHQLSPIEATTPQEQQQQEHHQLLTSFEPPRTIQVPVRQPPAPPPSQYRFDNIDESHFLRQRENTDTQKRASSKSRSRVGVDEMRSSRSPTDSSAGAVGPSRVPHARAAHTQSHPYKRPLSAAGPVGSTLGMMTSGQQAVVRSSSSSTRKARSDDVLHERISQVRAGFGSTMPILPAVGSGKAVPCPAISVWRDAQSSSEIHGFNRDSSLQRVVTGEPEGPMNRYADLSFPPSVKDISFDKETNRMTVNMELPGVKKNDVRILMNVCPYTHVRQLTVAGQSHSVLPTGPYTNQERRFGYFSRTVVVPVETKPGDIVANMEDGVLTLSVATGVPTAREEPQEITIQ</sequence>
<feature type="compositionally biased region" description="Basic and acidic residues" evidence="3">
    <location>
        <begin position="105"/>
        <end position="123"/>
    </location>
</feature>
<dbReference type="PROSITE" id="PS01031">
    <property type="entry name" value="SHSP"/>
    <property type="match status" value="1"/>
</dbReference>
<dbReference type="OrthoDB" id="1431247at2759"/>
<protein>
    <recommendedName>
        <fullName evidence="4">SHSP domain-containing protein</fullName>
    </recommendedName>
</protein>
<comment type="caution">
    <text evidence="5">The sequence shown here is derived from an EMBL/GenBank/DDBJ whole genome shotgun (WGS) entry which is preliminary data.</text>
</comment>
<gene>
    <name evidence="5" type="ORF">PHLCEN_2v9909</name>
</gene>
<feature type="compositionally biased region" description="Low complexity" evidence="3">
    <location>
        <begin position="30"/>
        <end position="39"/>
    </location>
</feature>
<dbReference type="AlphaFoldDB" id="A0A2R6NPK2"/>
<feature type="region of interest" description="Disordered" evidence="3">
    <location>
        <begin position="1"/>
        <end position="47"/>
    </location>
</feature>
<name>A0A2R6NPK2_9APHY</name>
<reference evidence="5 6" key="1">
    <citation type="submission" date="2018-02" db="EMBL/GenBank/DDBJ databases">
        <title>Genome sequence of the basidiomycete white-rot fungus Phlebia centrifuga.</title>
        <authorList>
            <person name="Granchi Z."/>
            <person name="Peng M."/>
            <person name="de Vries R.P."/>
            <person name="Hilden K."/>
            <person name="Makela M.R."/>
            <person name="Grigoriev I."/>
            <person name="Riley R."/>
        </authorList>
    </citation>
    <scope>NUCLEOTIDE SEQUENCE [LARGE SCALE GENOMIC DNA]</scope>
    <source>
        <strain evidence="5 6">FBCC195</strain>
    </source>
</reference>
<evidence type="ECO:0000256" key="1">
    <source>
        <dbReference type="PROSITE-ProRule" id="PRU00285"/>
    </source>
</evidence>
<dbReference type="Gene3D" id="2.60.40.790">
    <property type="match status" value="1"/>
</dbReference>
<evidence type="ECO:0000259" key="4">
    <source>
        <dbReference type="PROSITE" id="PS01031"/>
    </source>
</evidence>
<dbReference type="Pfam" id="PF00011">
    <property type="entry name" value="HSP20"/>
    <property type="match status" value="1"/>
</dbReference>
<dbReference type="CDD" id="cd06464">
    <property type="entry name" value="ACD_sHsps-like"/>
    <property type="match status" value="1"/>
</dbReference>